<dbReference type="Proteomes" id="UP000663860">
    <property type="component" value="Unassembled WGS sequence"/>
</dbReference>
<accession>A0A814CST2</accession>
<dbReference type="GO" id="GO:0006508">
    <property type="term" value="P:proteolysis"/>
    <property type="evidence" value="ECO:0007669"/>
    <property type="project" value="UniProtKB-KW"/>
</dbReference>
<dbReference type="SUPFAM" id="SSF144000">
    <property type="entry name" value="Oxysterol-binding protein-like"/>
    <property type="match status" value="1"/>
</dbReference>
<dbReference type="GO" id="GO:0004252">
    <property type="term" value="F:serine-type endopeptidase activity"/>
    <property type="evidence" value="ECO:0007669"/>
    <property type="project" value="InterPro"/>
</dbReference>
<dbReference type="Gene3D" id="2.40.160.120">
    <property type="match status" value="1"/>
</dbReference>
<keyword evidence="7" id="KW-0732">Signal</keyword>
<dbReference type="PROSITE" id="PS00135">
    <property type="entry name" value="TRYPSIN_SER"/>
    <property type="match status" value="1"/>
</dbReference>
<dbReference type="InterPro" id="IPR033116">
    <property type="entry name" value="TRYPSIN_SER"/>
</dbReference>
<organism evidence="9 11">
    <name type="scientific">Adineta steineri</name>
    <dbReference type="NCBI Taxonomy" id="433720"/>
    <lineage>
        <taxon>Eukaryota</taxon>
        <taxon>Metazoa</taxon>
        <taxon>Spiralia</taxon>
        <taxon>Gnathifera</taxon>
        <taxon>Rotifera</taxon>
        <taxon>Eurotatoria</taxon>
        <taxon>Bdelloidea</taxon>
        <taxon>Adinetida</taxon>
        <taxon>Adinetidae</taxon>
        <taxon>Adineta</taxon>
    </lineage>
</organism>
<feature type="coiled-coil region" evidence="5">
    <location>
        <begin position="597"/>
        <end position="631"/>
    </location>
</feature>
<evidence type="ECO:0000313" key="10">
    <source>
        <dbReference type="EMBL" id="CAF3553013.1"/>
    </source>
</evidence>
<evidence type="ECO:0000256" key="6">
    <source>
        <dbReference type="SAM" id="Phobius"/>
    </source>
</evidence>
<keyword evidence="4" id="KW-1015">Disulfide bond</keyword>
<dbReference type="Pfam" id="PF00089">
    <property type="entry name" value="Trypsin"/>
    <property type="match status" value="1"/>
</dbReference>
<protein>
    <recommendedName>
        <fullName evidence="8">Peptidase S1 domain-containing protein</fullName>
    </recommendedName>
</protein>
<keyword evidence="6" id="KW-1133">Transmembrane helix</keyword>
<evidence type="ECO:0000256" key="1">
    <source>
        <dbReference type="ARBA" id="ARBA00022670"/>
    </source>
</evidence>
<evidence type="ECO:0000313" key="11">
    <source>
        <dbReference type="Proteomes" id="UP000663860"/>
    </source>
</evidence>
<name>A0A814CST2_9BILA</name>
<dbReference type="Gene3D" id="3.30.70.3490">
    <property type="match status" value="1"/>
</dbReference>
<keyword evidence="2" id="KW-0378">Hydrolase</keyword>
<feature type="chain" id="PRO_5035599871" description="Peptidase S1 domain-containing protein" evidence="7">
    <location>
        <begin position="16"/>
        <end position="657"/>
    </location>
</feature>
<dbReference type="SUPFAM" id="SSF50494">
    <property type="entry name" value="Trypsin-like serine proteases"/>
    <property type="match status" value="1"/>
</dbReference>
<keyword evidence="6" id="KW-0812">Transmembrane</keyword>
<dbReference type="InterPro" id="IPR043504">
    <property type="entry name" value="Peptidase_S1_PA_chymotrypsin"/>
</dbReference>
<evidence type="ECO:0000256" key="3">
    <source>
        <dbReference type="ARBA" id="ARBA00022825"/>
    </source>
</evidence>
<evidence type="ECO:0000256" key="2">
    <source>
        <dbReference type="ARBA" id="ARBA00022801"/>
    </source>
</evidence>
<keyword evidence="6" id="KW-0472">Membrane</keyword>
<keyword evidence="5" id="KW-0175">Coiled coil</keyword>
<dbReference type="Gene3D" id="2.40.10.10">
    <property type="entry name" value="Trypsin-like serine proteases"/>
    <property type="match status" value="2"/>
</dbReference>
<keyword evidence="3" id="KW-0720">Serine protease</keyword>
<dbReference type="GO" id="GO:0008289">
    <property type="term" value="F:lipid binding"/>
    <property type="evidence" value="ECO:0007669"/>
    <property type="project" value="InterPro"/>
</dbReference>
<feature type="domain" description="Peptidase S1" evidence="8">
    <location>
        <begin position="35"/>
        <end position="268"/>
    </location>
</feature>
<feature type="transmembrane region" description="Helical" evidence="6">
    <location>
        <begin position="635"/>
        <end position="656"/>
    </location>
</feature>
<feature type="signal peptide" evidence="7">
    <location>
        <begin position="1"/>
        <end position="15"/>
    </location>
</feature>
<dbReference type="FunFam" id="2.40.10.10:FF:000003">
    <property type="entry name" value="Transmembrane serine protease 3"/>
    <property type="match status" value="1"/>
</dbReference>
<dbReference type="InterPro" id="IPR037239">
    <property type="entry name" value="OSBP_sf"/>
</dbReference>
<dbReference type="PANTHER" id="PTHR24252">
    <property type="entry name" value="ACROSIN-RELATED"/>
    <property type="match status" value="1"/>
</dbReference>
<proteinExistence type="predicted"/>
<dbReference type="Proteomes" id="UP000663868">
    <property type="component" value="Unassembled WGS sequence"/>
</dbReference>
<dbReference type="EMBL" id="CAJOBB010000084">
    <property type="protein sequence ID" value="CAF3553013.1"/>
    <property type="molecule type" value="Genomic_DNA"/>
</dbReference>
<dbReference type="AlphaFoldDB" id="A0A814CST2"/>
<keyword evidence="1" id="KW-0645">Protease</keyword>
<dbReference type="InterPro" id="IPR009003">
    <property type="entry name" value="Peptidase_S1_PA"/>
</dbReference>
<evidence type="ECO:0000259" key="8">
    <source>
        <dbReference type="PROSITE" id="PS50240"/>
    </source>
</evidence>
<dbReference type="InterPro" id="IPR001314">
    <property type="entry name" value="Peptidase_S1A"/>
</dbReference>
<reference evidence="9" key="1">
    <citation type="submission" date="2021-02" db="EMBL/GenBank/DDBJ databases">
        <authorList>
            <person name="Nowell W R."/>
        </authorList>
    </citation>
    <scope>NUCLEOTIDE SEQUENCE</scope>
</reference>
<evidence type="ECO:0000256" key="4">
    <source>
        <dbReference type="ARBA" id="ARBA00023157"/>
    </source>
</evidence>
<evidence type="ECO:0000313" key="9">
    <source>
        <dbReference type="EMBL" id="CAF0944220.1"/>
    </source>
</evidence>
<gene>
    <name evidence="9" type="ORF">IZO911_LOCUS14616</name>
    <name evidence="10" type="ORF">KXQ929_LOCUS2748</name>
</gene>
<dbReference type="InterPro" id="IPR001254">
    <property type="entry name" value="Trypsin_dom"/>
</dbReference>
<evidence type="ECO:0000256" key="7">
    <source>
        <dbReference type="SAM" id="SignalP"/>
    </source>
</evidence>
<dbReference type="PRINTS" id="PR00722">
    <property type="entry name" value="CHYMOTRYPSIN"/>
</dbReference>
<dbReference type="PANTHER" id="PTHR24252:SF7">
    <property type="entry name" value="HYALIN"/>
    <property type="match status" value="1"/>
</dbReference>
<dbReference type="SMART" id="SM00020">
    <property type="entry name" value="Tryp_SPc"/>
    <property type="match status" value="1"/>
</dbReference>
<dbReference type="EMBL" id="CAJNOE010000122">
    <property type="protein sequence ID" value="CAF0944220.1"/>
    <property type="molecule type" value="Genomic_DNA"/>
</dbReference>
<comment type="caution">
    <text evidence="9">The sequence shown here is derived from an EMBL/GenBank/DDBJ whole genome shotgun (WGS) entry which is preliminary data.</text>
</comment>
<dbReference type="PROSITE" id="PS50240">
    <property type="entry name" value="TRYPSIN_DOM"/>
    <property type="match status" value="1"/>
</dbReference>
<evidence type="ECO:0000256" key="5">
    <source>
        <dbReference type="SAM" id="Coils"/>
    </source>
</evidence>
<sequence>MLFLIIILLIPVINAQGRGRACGTMQSYFALRDRIVGGELASDYAWPWQVYISLNGQFICGGTLITREHITTGAHCIVGQSNDPNDYTVTVGAHNQARQGYYAGTTYRVASVYVNENYVSAEYGYDIAIMHLGTAVDISDTVNVICLPPANYNVPMYEPVAITGFGLTSEGGSLPYTLQQAVIQLLPTCSSVYGGYNSRSQLCAGIQGGGRDTCQGDSGGPLVYQARKSDQWVLVGITSYGAGCARVNYPGIYTKVSAYISWIQQVISHHPPITNFYVSNRKEGFCVQGSILARSKFYGNSLSAILDGAARLTLLSRGEDYVITMPYANCKGILIGKLTMELGGKVTIVCEKTRYSADIEFKLKPFIGGQELTNHIEGKIRLEKDVIYTFSGHWDDEITMVEKATNTKSVFWKVSQSVVNSRLKRYVVPIEQQQDNESEKLWQRVTIAIKQNDQISATDEKTIIEDEQRRQIKERKATSTEWHPRLFNIDSNTKEWIYTYADARPWDAHNDISTYENNFVICTRTRHRAHNMNNTNKSSSRSNLTINPVRQTSTLARGPSPSLNNIHDDHSQSITPTNINQTSLFKSKSTEDSTAILKHLETTLNRINERLDTHEKDLNLLKNNRAKNESNQFSYILPYTQYILIIIVAIILKYIFQ</sequence>
<dbReference type="CDD" id="cd00190">
    <property type="entry name" value="Tryp_SPc"/>
    <property type="match status" value="1"/>
</dbReference>